<evidence type="ECO:0000256" key="1">
    <source>
        <dbReference type="ARBA" id="ARBA00000085"/>
    </source>
</evidence>
<dbReference type="Gene3D" id="1.10.287.130">
    <property type="match status" value="1"/>
</dbReference>
<dbReference type="CDD" id="cd00082">
    <property type="entry name" value="HisKA"/>
    <property type="match status" value="1"/>
</dbReference>
<dbReference type="SMART" id="SM00387">
    <property type="entry name" value="HATPase_c"/>
    <property type="match status" value="1"/>
</dbReference>
<evidence type="ECO:0000256" key="5">
    <source>
        <dbReference type="ARBA" id="ARBA00022777"/>
    </source>
</evidence>
<dbReference type="FunFam" id="1.10.287.130:FF:000001">
    <property type="entry name" value="Two-component sensor histidine kinase"/>
    <property type="match status" value="1"/>
</dbReference>
<evidence type="ECO:0000256" key="7">
    <source>
        <dbReference type="ARBA" id="ARBA00023136"/>
    </source>
</evidence>
<dbReference type="FunFam" id="3.30.565.10:FF:000006">
    <property type="entry name" value="Sensor histidine kinase WalK"/>
    <property type="match status" value="1"/>
</dbReference>
<protein>
    <recommendedName>
        <fullName evidence="2">histidine kinase</fullName>
        <ecNumber evidence="2">2.7.13.3</ecNumber>
    </recommendedName>
</protein>
<gene>
    <name evidence="10" type="ORF">E1H14_12640</name>
</gene>
<feature type="domain" description="Histidine kinase" evidence="9">
    <location>
        <begin position="379"/>
        <end position="597"/>
    </location>
</feature>
<dbReference type="InterPro" id="IPR036097">
    <property type="entry name" value="HisK_dim/P_sf"/>
</dbReference>
<dbReference type="Gene3D" id="3.30.450.20">
    <property type="entry name" value="PAS domain"/>
    <property type="match status" value="1"/>
</dbReference>
<keyword evidence="6" id="KW-0902">Two-component regulatory system</keyword>
<evidence type="ECO:0000313" key="11">
    <source>
        <dbReference type="Proteomes" id="UP000325302"/>
    </source>
</evidence>
<dbReference type="Gene3D" id="3.30.565.10">
    <property type="entry name" value="Histidine kinase-like ATPase, C-terminal domain"/>
    <property type="match status" value="1"/>
</dbReference>
<evidence type="ECO:0000256" key="2">
    <source>
        <dbReference type="ARBA" id="ARBA00012438"/>
    </source>
</evidence>
<dbReference type="Gene3D" id="6.10.340.10">
    <property type="match status" value="1"/>
</dbReference>
<keyword evidence="8" id="KW-0812">Transmembrane</keyword>
<dbReference type="PANTHER" id="PTHR43547">
    <property type="entry name" value="TWO-COMPONENT HISTIDINE KINASE"/>
    <property type="match status" value="1"/>
</dbReference>
<keyword evidence="5 10" id="KW-0418">Kinase</keyword>
<dbReference type="PANTHER" id="PTHR43547:SF2">
    <property type="entry name" value="HYBRID SIGNAL TRANSDUCTION HISTIDINE KINASE C"/>
    <property type="match status" value="1"/>
</dbReference>
<comment type="caution">
    <text evidence="10">The sequence shown here is derived from an EMBL/GenBank/DDBJ whole genome shotgun (WGS) entry which is preliminary data.</text>
</comment>
<keyword evidence="3" id="KW-0597">Phosphoprotein</keyword>
<feature type="transmembrane region" description="Helical" evidence="8">
    <location>
        <begin position="21"/>
        <end position="41"/>
    </location>
</feature>
<evidence type="ECO:0000256" key="8">
    <source>
        <dbReference type="SAM" id="Phobius"/>
    </source>
</evidence>
<comment type="catalytic activity">
    <reaction evidence="1">
        <text>ATP + protein L-histidine = ADP + protein N-phospho-L-histidine.</text>
        <dbReference type="EC" id="2.7.13.3"/>
    </reaction>
</comment>
<evidence type="ECO:0000256" key="6">
    <source>
        <dbReference type="ARBA" id="ARBA00023012"/>
    </source>
</evidence>
<keyword evidence="4" id="KW-0808">Transferase</keyword>
<organism evidence="10 11">
    <name type="scientific">Nitrincola tapanii</name>
    <dbReference type="NCBI Taxonomy" id="1708751"/>
    <lineage>
        <taxon>Bacteria</taxon>
        <taxon>Pseudomonadati</taxon>
        <taxon>Pseudomonadota</taxon>
        <taxon>Gammaproteobacteria</taxon>
        <taxon>Oceanospirillales</taxon>
        <taxon>Oceanospirillaceae</taxon>
        <taxon>Nitrincola</taxon>
    </lineage>
</organism>
<dbReference type="PRINTS" id="PR00344">
    <property type="entry name" value="BCTRLSENSOR"/>
</dbReference>
<evidence type="ECO:0000256" key="4">
    <source>
        <dbReference type="ARBA" id="ARBA00022679"/>
    </source>
</evidence>
<dbReference type="EC" id="2.7.13.3" evidence="2"/>
<keyword evidence="7 8" id="KW-0472">Membrane</keyword>
<evidence type="ECO:0000313" key="10">
    <source>
        <dbReference type="EMBL" id="KAA0873582.1"/>
    </source>
</evidence>
<reference evidence="10 11" key="1">
    <citation type="submission" date="2019-03" db="EMBL/GenBank/DDBJ databases">
        <title>Nitrincola sp. nov. isolated from an Indian soda lake.</title>
        <authorList>
            <person name="Joshi A."/>
            <person name="Thite S.V."/>
            <person name="Joseph N."/>
            <person name="Dhotre D."/>
            <person name="Moorthy M."/>
            <person name="Shouche Y.S."/>
        </authorList>
    </citation>
    <scope>NUCLEOTIDE SEQUENCE [LARGE SCALE GENOMIC DNA]</scope>
    <source>
        <strain evidence="10 11">MEB193</strain>
    </source>
</reference>
<evidence type="ECO:0000259" key="9">
    <source>
        <dbReference type="PROSITE" id="PS50109"/>
    </source>
</evidence>
<accession>A0A5A9VZ45</accession>
<dbReference type="SUPFAM" id="SSF55874">
    <property type="entry name" value="ATPase domain of HSP90 chaperone/DNA topoisomerase II/histidine kinase"/>
    <property type="match status" value="1"/>
</dbReference>
<feature type="transmembrane region" description="Helical" evidence="8">
    <location>
        <begin position="295"/>
        <end position="318"/>
    </location>
</feature>
<dbReference type="InterPro" id="IPR004358">
    <property type="entry name" value="Sig_transdc_His_kin-like_C"/>
</dbReference>
<dbReference type="InterPro" id="IPR005467">
    <property type="entry name" value="His_kinase_dom"/>
</dbReference>
<dbReference type="SUPFAM" id="SSF47384">
    <property type="entry name" value="Homodimeric domain of signal transducing histidine kinase"/>
    <property type="match status" value="1"/>
</dbReference>
<dbReference type="Proteomes" id="UP000325302">
    <property type="component" value="Unassembled WGS sequence"/>
</dbReference>
<dbReference type="CDD" id="cd16922">
    <property type="entry name" value="HATPase_EvgS-ArcB-TorS-like"/>
    <property type="match status" value="1"/>
</dbReference>
<keyword evidence="11" id="KW-1185">Reference proteome</keyword>
<dbReference type="GO" id="GO:0005886">
    <property type="term" value="C:plasma membrane"/>
    <property type="evidence" value="ECO:0007669"/>
    <property type="project" value="UniProtKB-ARBA"/>
</dbReference>
<evidence type="ECO:0000256" key="3">
    <source>
        <dbReference type="ARBA" id="ARBA00022553"/>
    </source>
</evidence>
<keyword evidence="8" id="KW-1133">Transmembrane helix</keyword>
<dbReference type="EMBL" id="SMRS01000012">
    <property type="protein sequence ID" value="KAA0873582.1"/>
    <property type="molecule type" value="Genomic_DNA"/>
</dbReference>
<dbReference type="OrthoDB" id="8573350at2"/>
<name>A0A5A9VZ45_9GAMM</name>
<dbReference type="SMART" id="SM00388">
    <property type="entry name" value="HisKA"/>
    <property type="match status" value="1"/>
</dbReference>
<dbReference type="InterPro" id="IPR003594">
    <property type="entry name" value="HATPase_dom"/>
</dbReference>
<proteinExistence type="predicted"/>
<dbReference type="InterPro" id="IPR036890">
    <property type="entry name" value="HATPase_C_sf"/>
</dbReference>
<dbReference type="Pfam" id="PF00512">
    <property type="entry name" value="HisKA"/>
    <property type="match status" value="1"/>
</dbReference>
<dbReference type="Pfam" id="PF02518">
    <property type="entry name" value="HATPase_c"/>
    <property type="match status" value="1"/>
</dbReference>
<dbReference type="InterPro" id="IPR003661">
    <property type="entry name" value="HisK_dim/P_dom"/>
</dbReference>
<dbReference type="PROSITE" id="PS50109">
    <property type="entry name" value="HIS_KIN"/>
    <property type="match status" value="1"/>
</dbReference>
<dbReference type="GO" id="GO:0000155">
    <property type="term" value="F:phosphorelay sensor kinase activity"/>
    <property type="evidence" value="ECO:0007669"/>
    <property type="project" value="InterPro"/>
</dbReference>
<sequence>MSVRATYFTNLNPARWSLLRRIMVLLVLGLGLTVGISFWIISSSLNTELRREYFAHERQSLENTAHRIEQRFKQRAQFLQQLAPLITNGQTLLPADELERVLRVAYESNLFSDFILMDTEARGIFDYPFLPERRGKDFSHRPFINELMQNWQSVISPPLMGSVSGLPSVFMAEPVFNQAGQPIAILVGRNGLESEMLFQRIRNELQSYSGQLLIIDPTYDLYITATDEEKVLQPLSKEDRIYLSSDELQDTWQGFYQDKDRKNWLYVAHKLGFMDWIVIKKAPEVIVLASIQQALTYYMLMIASLLIPLAFIMVVLIYRWLAPLRSSIVQLNKAVEEESDISKFNIEREDEIGQLLLAFNAFQSIRDRQQQLKDELLSVVSHELRTPLTSIRGALNILQLDQVQQDPEHRKKLFNLASRNLNRLTFLVNDLLDVVSLSKGMLRLNLSDCSAQEAILEVLEDFRALLEEKSLQVEFTATEEMKVHVDQLRLQQVLSNLISNAIKFSNAGSRIQIALTQQGEFVRISVLDEGEGIPMAFQPHVFERFTQADLSDRRKQSGTGLGMAIAFELVEAMGGHLSFDSVPGQGACFYVDLPSVKVMPDDTNKALK</sequence>
<dbReference type="AlphaFoldDB" id="A0A5A9VZ45"/>
<dbReference type="CDD" id="cd12914">
    <property type="entry name" value="PDC1_DGC_like"/>
    <property type="match status" value="1"/>
</dbReference>